<dbReference type="EMBL" id="RKHL01000001">
    <property type="protein sequence ID" value="ROR79981.1"/>
    <property type="molecule type" value="Genomic_DNA"/>
</dbReference>
<dbReference type="RefSeq" id="WP_085511557.1">
    <property type="nucleotide sequence ID" value="NZ_FXAP01000002.1"/>
</dbReference>
<dbReference type="AlphaFoldDB" id="A0A3N2BXI3"/>
<organism evidence="1 2">
    <name type="scientific">Plantibacter flavus</name>
    <dbReference type="NCBI Taxonomy" id="150123"/>
    <lineage>
        <taxon>Bacteria</taxon>
        <taxon>Bacillati</taxon>
        <taxon>Actinomycetota</taxon>
        <taxon>Actinomycetes</taxon>
        <taxon>Micrococcales</taxon>
        <taxon>Microbacteriaceae</taxon>
        <taxon>Plantibacter</taxon>
    </lineage>
</organism>
<protein>
    <submittedName>
        <fullName evidence="1">Uncharacterized protein</fullName>
    </submittedName>
</protein>
<comment type="caution">
    <text evidence="1">The sequence shown here is derived from an EMBL/GenBank/DDBJ whole genome shotgun (WGS) entry which is preliminary data.</text>
</comment>
<proteinExistence type="predicted"/>
<sequence>MTRLYDALLEGVLGANEVVRDAEQRTQRWVNKRNNLTRIAHLNGVPVEDIARAVDQPVSTIHEWIGPLDED</sequence>
<evidence type="ECO:0000313" key="2">
    <source>
        <dbReference type="Proteomes" id="UP000266915"/>
    </source>
</evidence>
<accession>A0A3N2BXI3</accession>
<dbReference type="Proteomes" id="UP000266915">
    <property type="component" value="Unassembled WGS sequence"/>
</dbReference>
<gene>
    <name evidence="1" type="ORF">EDD42_0011</name>
</gene>
<keyword evidence="2" id="KW-1185">Reference proteome</keyword>
<name>A0A3N2BXI3_9MICO</name>
<evidence type="ECO:0000313" key="1">
    <source>
        <dbReference type="EMBL" id="ROR79981.1"/>
    </source>
</evidence>
<reference evidence="1 2" key="1">
    <citation type="submission" date="2018-11" db="EMBL/GenBank/DDBJ databases">
        <title>Sequencing the genomes of 1000 actinobacteria strains.</title>
        <authorList>
            <person name="Klenk H.-P."/>
        </authorList>
    </citation>
    <scope>NUCLEOTIDE SEQUENCE [LARGE SCALE GENOMIC DNA]</scope>
    <source>
        <strain evidence="1 2">DSM 14012</strain>
    </source>
</reference>